<keyword evidence="2" id="KW-0812">Transmembrane</keyword>
<dbReference type="Gene3D" id="1.50.40.10">
    <property type="entry name" value="Mitochondrial carrier domain"/>
    <property type="match status" value="1"/>
</dbReference>
<organism evidence="5 6">
    <name type="scientific">Boletus reticuloceps</name>
    <dbReference type="NCBI Taxonomy" id="495285"/>
    <lineage>
        <taxon>Eukaryota</taxon>
        <taxon>Fungi</taxon>
        <taxon>Dikarya</taxon>
        <taxon>Basidiomycota</taxon>
        <taxon>Agaricomycotina</taxon>
        <taxon>Agaricomycetes</taxon>
        <taxon>Agaricomycetidae</taxon>
        <taxon>Boletales</taxon>
        <taxon>Boletineae</taxon>
        <taxon>Boletaceae</taxon>
        <taxon>Boletoideae</taxon>
        <taxon>Boletus</taxon>
    </lineage>
</organism>
<dbReference type="EMBL" id="JAGFBS010000033">
    <property type="protein sequence ID" value="KAG6371591.1"/>
    <property type="molecule type" value="Genomic_DNA"/>
</dbReference>
<evidence type="ECO:0000256" key="1">
    <source>
        <dbReference type="ARBA" id="ARBA00004370"/>
    </source>
</evidence>
<name>A0A8I2YGJ4_9AGAM</name>
<evidence type="ECO:0000256" key="4">
    <source>
        <dbReference type="ARBA" id="ARBA00023136"/>
    </source>
</evidence>
<dbReference type="SUPFAM" id="SSF103506">
    <property type="entry name" value="Mitochondrial carrier"/>
    <property type="match status" value="1"/>
</dbReference>
<dbReference type="InterPro" id="IPR023395">
    <property type="entry name" value="MCP_dom_sf"/>
</dbReference>
<evidence type="ECO:0000256" key="2">
    <source>
        <dbReference type="ARBA" id="ARBA00022692"/>
    </source>
</evidence>
<keyword evidence="6" id="KW-1185">Reference proteome</keyword>
<accession>A0A8I2YGJ4</accession>
<gene>
    <name evidence="5" type="ORF">JVT61DRAFT_9301</name>
</gene>
<evidence type="ECO:0000313" key="5">
    <source>
        <dbReference type="EMBL" id="KAG6371591.1"/>
    </source>
</evidence>
<sequence>MPRSYEEIKKHSDSGKPSTGELLLAAGVTGRLGGITGNPADIVLVRMTSDSLRHPEKQYGYHHALTGLVSLVKNECIKGVRNLVRMRTVDKYRTC</sequence>
<evidence type="ECO:0000256" key="3">
    <source>
        <dbReference type="ARBA" id="ARBA00022989"/>
    </source>
</evidence>
<proteinExistence type="predicted"/>
<keyword evidence="4" id="KW-0472">Membrane</keyword>
<dbReference type="Proteomes" id="UP000683000">
    <property type="component" value="Unassembled WGS sequence"/>
</dbReference>
<dbReference type="GO" id="GO:0016020">
    <property type="term" value="C:membrane"/>
    <property type="evidence" value="ECO:0007669"/>
    <property type="project" value="UniProtKB-SubCell"/>
</dbReference>
<protein>
    <submittedName>
        <fullName evidence="5">Uncharacterized protein</fullName>
    </submittedName>
</protein>
<dbReference type="OrthoDB" id="448427at2759"/>
<comment type="subcellular location">
    <subcellularLocation>
        <location evidence="1">Membrane</location>
    </subcellularLocation>
</comment>
<keyword evidence="3" id="KW-1133">Transmembrane helix</keyword>
<evidence type="ECO:0000313" key="6">
    <source>
        <dbReference type="Proteomes" id="UP000683000"/>
    </source>
</evidence>
<reference evidence="5" key="1">
    <citation type="submission" date="2021-03" db="EMBL/GenBank/DDBJ databases">
        <title>Evolutionary innovations through gain and loss of genes in the ectomycorrhizal Boletales.</title>
        <authorList>
            <person name="Wu G."/>
            <person name="Miyauchi S."/>
            <person name="Morin E."/>
            <person name="Yang Z.-L."/>
            <person name="Xu J."/>
            <person name="Martin F.M."/>
        </authorList>
    </citation>
    <scope>NUCLEOTIDE SEQUENCE</scope>
    <source>
        <strain evidence="5">BR01</strain>
    </source>
</reference>
<comment type="caution">
    <text evidence="5">The sequence shown here is derived from an EMBL/GenBank/DDBJ whole genome shotgun (WGS) entry which is preliminary data.</text>
</comment>
<dbReference type="AlphaFoldDB" id="A0A8I2YGJ4"/>